<protein>
    <submittedName>
        <fullName evidence="2">DUF4292 domain-containing protein</fullName>
    </submittedName>
</protein>
<feature type="region of interest" description="Disordered" evidence="1">
    <location>
        <begin position="293"/>
        <end position="315"/>
    </location>
</feature>
<name>A0A932AA23_9BACT</name>
<reference evidence="2" key="1">
    <citation type="submission" date="2020-07" db="EMBL/GenBank/DDBJ databases">
        <title>Huge and variable diversity of episymbiotic CPR bacteria and DPANN archaea in groundwater ecosystems.</title>
        <authorList>
            <person name="He C.Y."/>
            <person name="Keren R."/>
            <person name="Whittaker M."/>
            <person name="Farag I.F."/>
            <person name="Doudna J."/>
            <person name="Cate J.H.D."/>
            <person name="Banfield J.F."/>
        </authorList>
    </citation>
    <scope>NUCLEOTIDE SEQUENCE</scope>
    <source>
        <strain evidence="2">NC_groundwater_580_Pr5_B-0.1um_64_19</strain>
    </source>
</reference>
<gene>
    <name evidence="2" type="ORF">HYX28_06430</name>
</gene>
<accession>A0A932AA23</accession>
<evidence type="ECO:0000313" key="2">
    <source>
        <dbReference type="EMBL" id="MBI2678399.1"/>
    </source>
</evidence>
<proteinExistence type="predicted"/>
<evidence type="ECO:0000313" key="3">
    <source>
        <dbReference type="Proteomes" id="UP000779809"/>
    </source>
</evidence>
<dbReference type="Proteomes" id="UP000779809">
    <property type="component" value="Unassembled WGS sequence"/>
</dbReference>
<dbReference type="InterPro" id="IPR025634">
    <property type="entry name" value="DUF4292"/>
</dbReference>
<dbReference type="EMBL" id="JACPNR010000008">
    <property type="protein sequence ID" value="MBI2678399.1"/>
    <property type="molecule type" value="Genomic_DNA"/>
</dbReference>
<dbReference type="AlphaFoldDB" id="A0A932AA23"/>
<organism evidence="2 3">
    <name type="scientific">Candidatus Korobacter versatilis</name>
    <dbReference type="NCBI Taxonomy" id="658062"/>
    <lineage>
        <taxon>Bacteria</taxon>
        <taxon>Pseudomonadati</taxon>
        <taxon>Acidobacteriota</taxon>
        <taxon>Terriglobia</taxon>
        <taxon>Terriglobales</taxon>
        <taxon>Candidatus Korobacteraceae</taxon>
        <taxon>Candidatus Korobacter</taxon>
    </lineage>
</organism>
<feature type="compositionally biased region" description="Low complexity" evidence="1">
    <location>
        <begin position="295"/>
        <end position="306"/>
    </location>
</feature>
<evidence type="ECO:0000256" key="1">
    <source>
        <dbReference type="SAM" id="MobiDB-lite"/>
    </source>
</evidence>
<dbReference type="Gene3D" id="2.50.20.10">
    <property type="entry name" value="Lipoprotein localisation LolA/LolB/LppX"/>
    <property type="match status" value="1"/>
</dbReference>
<comment type="caution">
    <text evidence="2">The sequence shown here is derived from an EMBL/GenBank/DDBJ whole genome shotgun (WGS) entry which is preliminary data.</text>
</comment>
<sequence length="315" mass="35250">MVLLLALLALLPLGGCLFRTHTVAKRNIAGNYKESNRDDLIERINAEALKIKTMNATVDIAASSGGEKKGKITDYQEIRGYILVRKPKDIRMIGLLPVVRNKAFDMVSDGQTFRVSIPAKNRFIVGRNDVTRPAAGQTLDNLRPQHIFDALLLQEIDPQNEIAALESTVEIVNDPKNPKSKTQVQMPSYTIIVFRKSAEGKWLLARKIVFTRDDLQPHRQIVYDKNGNIATDARYDNFQVFDNLLFPSLITIYRPQEEYTVQLGIVKVKLNEQIRNDQFELAQPTGSQLLRLDQPAPTATTPAPAAAKPPGPGLR</sequence>
<dbReference type="Pfam" id="PF14125">
    <property type="entry name" value="DUF4292"/>
    <property type="match status" value="1"/>
</dbReference>